<dbReference type="Proteomes" id="UP000074903">
    <property type="component" value="Unassembled WGS sequence"/>
</dbReference>
<evidence type="ECO:0000313" key="2">
    <source>
        <dbReference type="EMBL" id="CYX70916.1"/>
    </source>
</evidence>
<dbReference type="EMBL" id="FILX01000019">
    <property type="protein sequence ID" value="CYX70916.1"/>
    <property type="molecule type" value="Genomic_DNA"/>
</dbReference>
<keyword evidence="2" id="KW-0436">Ligase</keyword>
<dbReference type="GO" id="GO:0003989">
    <property type="term" value="F:acetyl-CoA carboxylase activity"/>
    <property type="evidence" value="ECO:0007669"/>
    <property type="project" value="UniProtKB-EC"/>
</dbReference>
<protein>
    <submittedName>
        <fullName evidence="2">Acetyl-CoA carboxylase subunit beta</fullName>
        <ecNumber evidence="2">6.4.1.2</ecNumber>
    </submittedName>
</protein>
<accession>A0A0Z8WAS4</accession>
<evidence type="ECO:0000313" key="3">
    <source>
        <dbReference type="Proteomes" id="UP000074903"/>
    </source>
</evidence>
<sequence length="43" mass="4934">MALFRKKDKYIRINPNRSRIESAPQAKPEVPDELFSKCPACKG</sequence>
<proteinExistence type="predicted"/>
<dbReference type="AlphaFoldDB" id="A0A0Z8WAS4"/>
<name>A0A0Z8WAS4_STRSU</name>
<organism evidence="2 3">
    <name type="scientific">Streptococcus suis</name>
    <dbReference type="NCBI Taxonomy" id="1307"/>
    <lineage>
        <taxon>Bacteria</taxon>
        <taxon>Bacillati</taxon>
        <taxon>Bacillota</taxon>
        <taxon>Bacilli</taxon>
        <taxon>Lactobacillales</taxon>
        <taxon>Streptococcaceae</taxon>
        <taxon>Streptococcus</taxon>
    </lineage>
</organism>
<feature type="region of interest" description="Disordered" evidence="1">
    <location>
        <begin position="15"/>
        <end position="43"/>
    </location>
</feature>
<dbReference type="EC" id="6.4.1.2" evidence="2"/>
<evidence type="ECO:0000256" key="1">
    <source>
        <dbReference type="SAM" id="MobiDB-lite"/>
    </source>
</evidence>
<reference evidence="2 3" key="1">
    <citation type="submission" date="2016-02" db="EMBL/GenBank/DDBJ databases">
        <authorList>
            <consortium name="Pathogen Informatics"/>
        </authorList>
    </citation>
    <scope>NUCLEOTIDE SEQUENCE [LARGE SCALE GENOMIC DNA]</scope>
    <source>
        <strain evidence="2 3">SS993</strain>
    </source>
</reference>
<gene>
    <name evidence="2" type="primary">accD_1</name>
    <name evidence="2" type="ORF">ERS132531_01194</name>
</gene>